<accession>A0A1H4IMY6</accession>
<dbReference type="Proteomes" id="UP000199064">
    <property type="component" value="Unassembled WGS sequence"/>
</dbReference>
<protein>
    <submittedName>
        <fullName evidence="1">GlcNAc-PI de-N-acetylase</fullName>
    </submittedName>
</protein>
<dbReference type="Gene3D" id="3.40.50.10320">
    <property type="entry name" value="LmbE-like"/>
    <property type="match status" value="1"/>
</dbReference>
<dbReference type="Pfam" id="PF02585">
    <property type="entry name" value="PIG-L"/>
    <property type="match status" value="1"/>
</dbReference>
<dbReference type="SUPFAM" id="SSF102588">
    <property type="entry name" value="LmbE-like"/>
    <property type="match status" value="1"/>
</dbReference>
<evidence type="ECO:0000313" key="2">
    <source>
        <dbReference type="Proteomes" id="UP000199064"/>
    </source>
</evidence>
<gene>
    <name evidence="1" type="ORF">SAMN05216452_0237</name>
</gene>
<evidence type="ECO:0000313" key="1">
    <source>
        <dbReference type="EMBL" id="SEB35323.1"/>
    </source>
</evidence>
<dbReference type="SUPFAM" id="SSF52317">
    <property type="entry name" value="Class I glutamine amidotransferase-like"/>
    <property type="match status" value="1"/>
</dbReference>
<dbReference type="InterPro" id="IPR024078">
    <property type="entry name" value="LmbE-like_dom_sf"/>
</dbReference>
<dbReference type="InterPro" id="IPR003737">
    <property type="entry name" value="GlcNAc_PI_deacetylase-related"/>
</dbReference>
<keyword evidence="2" id="KW-1185">Reference proteome</keyword>
<proteinExistence type="predicted"/>
<sequence length="784" mass="85378">MPVSDQERIATQMRNPRIVRLWQALAPLRSCVSFMNTGAHPDDETSEMLVALALRDGIALSYACANRGEGGQNAIGSEVTHDLGVVRTAEMERAADVLKLNLYWLSETPDDTIFDFGFSKSGTETLEKWGRERALKRFVEIIRTERPDIICPTFLDIPGQHGHHRAMTGLAHEVMSAAADPTFPDVDLPVWQVKKLYLPAWSGAGDNYDDDLPPPSATLTVKGTGQDPVTGWSWAQIGEQSRAFHLTQGMGRWVPYGEPNDWPLHLVRSEVDGPDNELTDGLPATLADLAEFAGAPEIADHLEMAQSACEAAFAAFPDMNRVALQAAMALKAVRAARDACPDRARGEVHHRLAAKEIQLSHVMRIASGVSVRATLERDVLRPGEEVALSIETTGPVAEVTPVLPEGWRHSDGVVHVPAGAQSTDCYPAVYSPGVARLPAIRVGVTVGGVSSETLLPLERAPVVLPARSATLSPDRALINAAAETRQIDLRISDVFPHSGQAALALPSGWNAEPVAGGLRVEAPQDVASGLCSLPLQIDGAHAETVNRIAYPHIDARARTFPAQLSVRVLDVALPDVRIGYIGGGNDRVGHWLRALGLDVTDLADNDLTADSLRSVDTVVVGIFAMRARPALKDAMPQVKAWVEAGGNLVTLYHRPWDDWDPEKVPPRRLEIGKPSLRWRVTDENAEVTHLVPSHPLLNTPNRITDEDWKGWHKERGLYFAKSWDEAYEPLLSMADPDEAAHEGALLSARIGKGRHTHVALILHHQMEKLVPGAFRLMANLVARP</sequence>
<organism evidence="1 2">
    <name type="scientific">Nitratireductor aquibiodomus</name>
    <dbReference type="NCBI Taxonomy" id="204799"/>
    <lineage>
        <taxon>Bacteria</taxon>
        <taxon>Pseudomonadati</taxon>
        <taxon>Pseudomonadota</taxon>
        <taxon>Alphaproteobacteria</taxon>
        <taxon>Hyphomicrobiales</taxon>
        <taxon>Phyllobacteriaceae</taxon>
        <taxon>Nitratireductor</taxon>
    </lineage>
</organism>
<dbReference type="AlphaFoldDB" id="A0A1H4IMY6"/>
<dbReference type="InterPro" id="IPR029062">
    <property type="entry name" value="Class_I_gatase-like"/>
</dbReference>
<reference evidence="2" key="1">
    <citation type="submission" date="2016-10" db="EMBL/GenBank/DDBJ databases">
        <authorList>
            <person name="Varghese N."/>
            <person name="Submissions S."/>
        </authorList>
    </citation>
    <scope>NUCLEOTIDE SEQUENCE [LARGE SCALE GENOMIC DNA]</scope>
    <source>
        <strain evidence="2">ES.061</strain>
    </source>
</reference>
<dbReference type="RefSeq" id="WP_090326123.1">
    <property type="nucleotide sequence ID" value="NZ_FNSL01000001.1"/>
</dbReference>
<dbReference type="EMBL" id="FNSL01000001">
    <property type="protein sequence ID" value="SEB35323.1"/>
    <property type="molecule type" value="Genomic_DNA"/>
</dbReference>
<name>A0A1H4IMY6_9HYPH</name>